<organism evidence="4 5">
    <name type="scientific">Caenispirillum salinarum AK4</name>
    <dbReference type="NCBI Taxonomy" id="1238182"/>
    <lineage>
        <taxon>Bacteria</taxon>
        <taxon>Pseudomonadati</taxon>
        <taxon>Pseudomonadota</taxon>
        <taxon>Alphaproteobacteria</taxon>
        <taxon>Rhodospirillales</taxon>
        <taxon>Novispirillaceae</taxon>
        <taxon>Caenispirillum</taxon>
    </lineage>
</organism>
<evidence type="ECO:0000313" key="4">
    <source>
        <dbReference type="EMBL" id="EKV28169.1"/>
    </source>
</evidence>
<dbReference type="InterPro" id="IPR016162">
    <property type="entry name" value="Ald_DH_N"/>
</dbReference>
<dbReference type="eggNOG" id="COG1012">
    <property type="taxonomic scope" value="Bacteria"/>
</dbReference>
<dbReference type="PANTHER" id="PTHR42804">
    <property type="entry name" value="ALDEHYDE DEHYDROGENASE"/>
    <property type="match status" value="1"/>
</dbReference>
<dbReference type="RefSeq" id="WP_009541826.1">
    <property type="nucleotide sequence ID" value="NZ_ANHY01000017.1"/>
</dbReference>
<name>K9GTX1_9PROT</name>
<keyword evidence="5" id="KW-1185">Reference proteome</keyword>
<feature type="domain" description="Aldehyde dehydrogenase" evidence="3">
    <location>
        <begin position="12"/>
        <end position="442"/>
    </location>
</feature>
<keyword evidence="2" id="KW-0560">Oxidoreductase</keyword>
<accession>K9GTX1</accession>
<dbReference type="PATRIC" id="fig|1238182.3.peg.3384"/>
<gene>
    <name evidence="4" type="ORF">C882_1170</name>
</gene>
<comment type="similarity">
    <text evidence="1">Belongs to the aldehyde dehydrogenase family.</text>
</comment>
<protein>
    <submittedName>
        <fullName evidence="4">Putative aldehyde dehydrogenase (NAD+)</fullName>
    </submittedName>
</protein>
<sequence length="485" mass="51138">MRDDDNRDARADASDADAATATARRVAAARAAQGLWGRTPLRRRLKVIRRLRRMIGRRATDLAGAVRTYGGRQPGETLMAEVLPLAEACRFLEREAGDLLAPRKLGGEGRPAWLSGTSAVVTPEPLGVVLILAPSNYPLMLPGIQIVQALVAGNAVVVKPAPQCAAPLYKLAAMLDHAGLPEGLLHVLGETVAEAEAAMDAGVDKVLLTGSAETGKAVQRRLAETLTPATMELSGSDAVVVLPRADLDLVARSVAYGLRLNGGATCIAPRRVFVPREAAAALERKLLYEIASIPAVPVPLPVRRQLHDLVRQAESDGARLAHGTFDPAEGALKPVVVADAAPWMGLLQADVFAPVVSLVPVADTQAAVEQANECPYGLGATVFGPEKAAREVAEALRVGGVTINDIIVPTADPRLPFGGRGRSGFGVTRGTEGLLELTHPKVISTRKGRFRPHLRPPSEADAKLAAGWLRLVHGGLGGLFRGRRP</sequence>
<dbReference type="InterPro" id="IPR016163">
    <property type="entry name" value="Ald_DH_C"/>
</dbReference>
<dbReference type="Pfam" id="PF00171">
    <property type="entry name" value="Aldedh"/>
    <property type="match status" value="1"/>
</dbReference>
<evidence type="ECO:0000259" key="3">
    <source>
        <dbReference type="Pfam" id="PF00171"/>
    </source>
</evidence>
<proteinExistence type="inferred from homology"/>
<dbReference type="Proteomes" id="UP000009881">
    <property type="component" value="Unassembled WGS sequence"/>
</dbReference>
<dbReference type="GO" id="GO:0016620">
    <property type="term" value="F:oxidoreductase activity, acting on the aldehyde or oxo group of donors, NAD or NADP as acceptor"/>
    <property type="evidence" value="ECO:0007669"/>
    <property type="project" value="InterPro"/>
</dbReference>
<comment type="caution">
    <text evidence="4">The sequence shown here is derived from an EMBL/GenBank/DDBJ whole genome shotgun (WGS) entry which is preliminary data.</text>
</comment>
<evidence type="ECO:0000256" key="2">
    <source>
        <dbReference type="ARBA" id="ARBA00023002"/>
    </source>
</evidence>
<reference evidence="4 5" key="1">
    <citation type="journal article" date="2013" name="Genome Announc.">
        <title>Draft Genome Sequence of an Alphaproteobacterium, Caenispirillum salinarum AK4(T), Isolated from a Solar Saltern.</title>
        <authorList>
            <person name="Khatri I."/>
            <person name="Singh A."/>
            <person name="Korpole S."/>
            <person name="Pinnaka A.K."/>
            <person name="Subramanian S."/>
        </authorList>
    </citation>
    <scope>NUCLEOTIDE SEQUENCE [LARGE SCALE GENOMIC DNA]</scope>
    <source>
        <strain evidence="4 5">AK4</strain>
    </source>
</reference>
<dbReference type="InterPro" id="IPR015590">
    <property type="entry name" value="Aldehyde_DH_dom"/>
</dbReference>
<dbReference type="AlphaFoldDB" id="K9GTX1"/>
<dbReference type="Gene3D" id="3.40.309.10">
    <property type="entry name" value="Aldehyde Dehydrogenase, Chain A, domain 2"/>
    <property type="match status" value="1"/>
</dbReference>
<dbReference type="EMBL" id="ANHY01000017">
    <property type="protein sequence ID" value="EKV28169.1"/>
    <property type="molecule type" value="Genomic_DNA"/>
</dbReference>
<dbReference type="SUPFAM" id="SSF53720">
    <property type="entry name" value="ALDH-like"/>
    <property type="match status" value="1"/>
</dbReference>
<dbReference type="STRING" id="1238182.C882_1170"/>
<evidence type="ECO:0000256" key="1">
    <source>
        <dbReference type="ARBA" id="ARBA00009986"/>
    </source>
</evidence>
<evidence type="ECO:0000313" key="5">
    <source>
        <dbReference type="Proteomes" id="UP000009881"/>
    </source>
</evidence>
<dbReference type="Gene3D" id="3.40.605.10">
    <property type="entry name" value="Aldehyde Dehydrogenase, Chain A, domain 1"/>
    <property type="match status" value="1"/>
</dbReference>
<dbReference type="PANTHER" id="PTHR42804:SF1">
    <property type="entry name" value="ALDEHYDE DEHYDROGENASE-RELATED"/>
    <property type="match status" value="1"/>
</dbReference>
<dbReference type="OrthoDB" id="9812625at2"/>
<dbReference type="InterPro" id="IPR016161">
    <property type="entry name" value="Ald_DH/histidinol_DH"/>
</dbReference>